<evidence type="ECO:0000256" key="6">
    <source>
        <dbReference type="ARBA" id="ARBA00022989"/>
    </source>
</evidence>
<reference evidence="11 12" key="1">
    <citation type="journal article" date="2012" name="Genome Biol.">
        <title>The genome of the polar eukaryotic microalga coccomyxa subellipsoidea reveals traits of cold adaptation.</title>
        <authorList>
            <person name="Blanc G."/>
            <person name="Agarkova I."/>
            <person name="Grimwood J."/>
            <person name="Kuo A."/>
            <person name="Brueggeman A."/>
            <person name="Dunigan D."/>
            <person name="Gurnon J."/>
            <person name="Ladunga I."/>
            <person name="Lindquist E."/>
            <person name="Lucas S."/>
            <person name="Pangilinan J."/>
            <person name="Proschold T."/>
            <person name="Salamov A."/>
            <person name="Schmutz J."/>
            <person name="Weeks D."/>
            <person name="Yamada T."/>
            <person name="Claverie J.M."/>
            <person name="Grigoriev I."/>
            <person name="Van Etten J."/>
            <person name="Lomsadze A."/>
            <person name="Borodovsky M."/>
        </authorList>
    </citation>
    <scope>NUCLEOTIDE SEQUENCE [LARGE SCALE GENOMIC DNA]</scope>
    <source>
        <strain evidence="11 12">C-169</strain>
    </source>
</reference>
<dbReference type="InterPro" id="IPR003439">
    <property type="entry name" value="ABC_transporter-like_ATP-bd"/>
</dbReference>
<dbReference type="InterPro" id="IPR011527">
    <property type="entry name" value="ABC1_TM_dom"/>
</dbReference>
<keyword evidence="5 11" id="KW-0067">ATP-binding</keyword>
<dbReference type="SMART" id="SM00382">
    <property type="entry name" value="AAA"/>
    <property type="match status" value="1"/>
</dbReference>
<keyword evidence="12" id="KW-1185">Reference proteome</keyword>
<dbReference type="PROSITE" id="PS50893">
    <property type="entry name" value="ABC_TRANSPORTER_2"/>
    <property type="match status" value="1"/>
</dbReference>
<evidence type="ECO:0000256" key="3">
    <source>
        <dbReference type="ARBA" id="ARBA00022692"/>
    </source>
</evidence>
<evidence type="ECO:0000259" key="9">
    <source>
        <dbReference type="PROSITE" id="PS50893"/>
    </source>
</evidence>
<dbReference type="SUPFAM" id="SSF90123">
    <property type="entry name" value="ABC transporter transmembrane region"/>
    <property type="match status" value="1"/>
</dbReference>
<keyword evidence="4" id="KW-0547">Nucleotide-binding</keyword>
<feature type="non-terminal residue" evidence="11">
    <location>
        <position position="1"/>
    </location>
</feature>
<dbReference type="Proteomes" id="UP000007264">
    <property type="component" value="Unassembled WGS sequence"/>
</dbReference>
<dbReference type="PROSITE" id="PS00211">
    <property type="entry name" value="ABC_TRANSPORTER_1"/>
    <property type="match status" value="1"/>
</dbReference>
<dbReference type="AlphaFoldDB" id="I0YV23"/>
<dbReference type="InterPro" id="IPR050835">
    <property type="entry name" value="ABC_transporter_sub-D"/>
</dbReference>
<dbReference type="Gene3D" id="3.40.50.300">
    <property type="entry name" value="P-loop containing nucleotide triphosphate hydrolases"/>
    <property type="match status" value="1"/>
</dbReference>
<dbReference type="InterPro" id="IPR036640">
    <property type="entry name" value="ABC1_TM_sf"/>
</dbReference>
<feature type="domain" description="ABC transmembrane type-1" evidence="10">
    <location>
        <begin position="27"/>
        <end position="307"/>
    </location>
</feature>
<dbReference type="Pfam" id="PF00005">
    <property type="entry name" value="ABC_tran"/>
    <property type="match status" value="1"/>
</dbReference>
<dbReference type="CDD" id="cd03223">
    <property type="entry name" value="ABCD_peroxisomal_ALDP"/>
    <property type="match status" value="1"/>
</dbReference>
<feature type="transmembrane region" description="Helical" evidence="8">
    <location>
        <begin position="139"/>
        <end position="161"/>
    </location>
</feature>
<keyword evidence="6 8" id="KW-1133">Transmembrane helix</keyword>
<organism evidence="11 12">
    <name type="scientific">Coccomyxa subellipsoidea (strain C-169)</name>
    <name type="common">Green microalga</name>
    <dbReference type="NCBI Taxonomy" id="574566"/>
    <lineage>
        <taxon>Eukaryota</taxon>
        <taxon>Viridiplantae</taxon>
        <taxon>Chlorophyta</taxon>
        <taxon>core chlorophytes</taxon>
        <taxon>Trebouxiophyceae</taxon>
        <taxon>Trebouxiophyceae incertae sedis</taxon>
        <taxon>Coccomyxaceae</taxon>
        <taxon>Coccomyxa</taxon>
        <taxon>Coccomyxa subellipsoidea</taxon>
    </lineage>
</organism>
<evidence type="ECO:0000256" key="7">
    <source>
        <dbReference type="ARBA" id="ARBA00023136"/>
    </source>
</evidence>
<accession>I0YV23</accession>
<dbReference type="Gene3D" id="1.20.1560.10">
    <property type="entry name" value="ABC transporter type 1, transmembrane domain"/>
    <property type="match status" value="1"/>
</dbReference>
<proteinExistence type="inferred from homology"/>
<feature type="domain" description="ABC transporter" evidence="9">
    <location>
        <begin position="363"/>
        <end position="585"/>
    </location>
</feature>
<feature type="transmembrane region" description="Helical" evidence="8">
    <location>
        <begin position="66"/>
        <end position="86"/>
    </location>
</feature>
<dbReference type="PANTHER" id="PTHR11384:SF59">
    <property type="entry name" value="LYSOSOMAL COBALAMIN TRANSPORTER ABCD4"/>
    <property type="match status" value="1"/>
</dbReference>
<evidence type="ECO:0000259" key="10">
    <source>
        <dbReference type="PROSITE" id="PS50929"/>
    </source>
</evidence>
<evidence type="ECO:0000256" key="1">
    <source>
        <dbReference type="ARBA" id="ARBA00008575"/>
    </source>
</evidence>
<feature type="transmembrane region" description="Helical" evidence="8">
    <location>
        <begin position="167"/>
        <end position="186"/>
    </location>
</feature>
<dbReference type="InterPro" id="IPR027417">
    <property type="entry name" value="P-loop_NTPase"/>
</dbReference>
<evidence type="ECO:0000256" key="8">
    <source>
        <dbReference type="SAM" id="Phobius"/>
    </source>
</evidence>
<evidence type="ECO:0000256" key="5">
    <source>
        <dbReference type="ARBA" id="ARBA00022840"/>
    </source>
</evidence>
<dbReference type="STRING" id="574566.I0YV23"/>
<dbReference type="InterPro" id="IPR003593">
    <property type="entry name" value="AAA+_ATPase"/>
</dbReference>
<dbReference type="GO" id="GO:0140359">
    <property type="term" value="F:ABC-type transporter activity"/>
    <property type="evidence" value="ECO:0007669"/>
    <property type="project" value="InterPro"/>
</dbReference>
<protein>
    <submittedName>
        <fullName evidence="11">ATP-binding cassette transporter</fullName>
    </submittedName>
</protein>
<evidence type="ECO:0000313" key="11">
    <source>
        <dbReference type="EMBL" id="EIE22242.1"/>
    </source>
</evidence>
<evidence type="ECO:0000256" key="2">
    <source>
        <dbReference type="ARBA" id="ARBA00022448"/>
    </source>
</evidence>
<dbReference type="EMBL" id="AGSI01000010">
    <property type="protein sequence ID" value="EIE22242.1"/>
    <property type="molecule type" value="Genomic_DNA"/>
</dbReference>
<evidence type="ECO:0000256" key="4">
    <source>
        <dbReference type="ARBA" id="ARBA00022741"/>
    </source>
</evidence>
<keyword evidence="7 8" id="KW-0472">Membrane</keyword>
<dbReference type="OrthoDB" id="422637at2759"/>
<dbReference type="GeneID" id="17040228"/>
<comment type="caution">
    <text evidence="11">The sequence shown here is derived from an EMBL/GenBank/DDBJ whole genome shotgun (WGS) entry which is preliminary data.</text>
</comment>
<dbReference type="SUPFAM" id="SSF52540">
    <property type="entry name" value="P-loop containing nucleoside triphosphate hydrolases"/>
    <property type="match status" value="1"/>
</dbReference>
<dbReference type="eggNOG" id="KOG0060">
    <property type="taxonomic scope" value="Eukaryota"/>
</dbReference>
<dbReference type="GO" id="GO:0016887">
    <property type="term" value="F:ATP hydrolysis activity"/>
    <property type="evidence" value="ECO:0007669"/>
    <property type="project" value="InterPro"/>
</dbReference>
<sequence>LFACLPQLGTPYWNDPVEGGRARWQLAGVVALTLGTTGVSVLFNFLGRDFFNALSEKDAERFTQMLIKWLGGVVLGVPVFVFRDYVQSRLALDWRDYMTRRLTEDYFRNRTFYQIQSGTLIDNPDQRISSDVRQFTDTALGFSMTILNAGVDLISFSGILYSIYPPLFVALLIYSLGGTATSVFLGRKLVGLNFQQEAQEANFRFGLVRVRENAESIAFYGGEESEAKLLFQRLGKVVANYGDLLVTSRNLSFFTSFYRQILPAAVVAPLFFRGEIEFGVINQSSSAFNHILSDVSLVVYQFEALAGFSAIIDRLGEFSEVVDNFASPPEADALPGAASSNGAEASKIDLVDRPHHASSAKLLSLESVTLRTPNGMRTLVQDLTLQVGAGESLLIVGPSGTGKTSLLRAIAGLWSSGSGTITRYGKPIAADGTGGDILFVPQRPYMVLGTLREQLLYPTWSTVPSSSTATRCACPPQINGTGSATGLDSLADWAGVLSLGEQQRLAFARILLLKPRLVLMDEATSALDIGNEEILYRAIAGAGVTFVSVGHRPTLAEFHQRVLRLNPTSGGLDVEQSATWEVQATA</sequence>
<dbReference type="GO" id="GO:0005524">
    <property type="term" value="F:ATP binding"/>
    <property type="evidence" value="ECO:0007669"/>
    <property type="project" value="UniProtKB-KW"/>
</dbReference>
<evidence type="ECO:0000313" key="12">
    <source>
        <dbReference type="Proteomes" id="UP000007264"/>
    </source>
</evidence>
<feature type="transmembrane region" description="Helical" evidence="8">
    <location>
        <begin position="26"/>
        <end position="46"/>
    </location>
</feature>
<keyword evidence="3 8" id="KW-0812">Transmembrane</keyword>
<comment type="similarity">
    <text evidence="1">Belongs to the ABC transporter superfamily. ABCD family. Peroxisomal fatty acyl CoA transporter (TC 3.A.1.203) subfamily.</text>
</comment>
<dbReference type="InterPro" id="IPR017871">
    <property type="entry name" value="ABC_transporter-like_CS"/>
</dbReference>
<gene>
    <name evidence="11" type="ORF">COCSUDRAFT_16703</name>
</gene>
<dbReference type="Pfam" id="PF06472">
    <property type="entry name" value="ABC_membrane_2"/>
    <property type="match status" value="1"/>
</dbReference>
<keyword evidence="2" id="KW-0813">Transport</keyword>
<dbReference type="GO" id="GO:0016020">
    <property type="term" value="C:membrane"/>
    <property type="evidence" value="ECO:0007669"/>
    <property type="project" value="InterPro"/>
</dbReference>
<dbReference type="KEGG" id="csl:COCSUDRAFT_16703"/>
<name>I0YV23_COCSC</name>
<dbReference type="PROSITE" id="PS50929">
    <property type="entry name" value="ABC_TM1F"/>
    <property type="match status" value="1"/>
</dbReference>
<dbReference type="PANTHER" id="PTHR11384">
    <property type="entry name" value="ATP-BINDING CASSETTE, SUB-FAMILY D MEMBER"/>
    <property type="match status" value="1"/>
</dbReference>
<dbReference type="RefSeq" id="XP_005646786.1">
    <property type="nucleotide sequence ID" value="XM_005646729.1"/>
</dbReference>